<dbReference type="KEGG" id="fls:GLV81_11565"/>
<evidence type="ECO:0000313" key="2">
    <source>
        <dbReference type="EMBL" id="QGW30051.1"/>
    </source>
</evidence>
<feature type="chain" id="PRO_5026351462" description="Glycoside hydrolase family 65" evidence="1">
    <location>
        <begin position="17"/>
        <end position="704"/>
    </location>
</feature>
<dbReference type="InterPro" id="IPR012341">
    <property type="entry name" value="6hp_glycosidase-like_sf"/>
</dbReference>
<dbReference type="SUPFAM" id="SSF48208">
    <property type="entry name" value="Six-hairpin glycosidases"/>
    <property type="match status" value="1"/>
</dbReference>
<dbReference type="Gene3D" id="1.50.10.10">
    <property type="match status" value="1"/>
</dbReference>
<dbReference type="GO" id="GO:0005975">
    <property type="term" value="P:carbohydrate metabolic process"/>
    <property type="evidence" value="ECO:0007669"/>
    <property type="project" value="InterPro"/>
</dbReference>
<keyword evidence="3" id="KW-1185">Reference proteome</keyword>
<evidence type="ECO:0008006" key="4">
    <source>
        <dbReference type="Google" id="ProtNLM"/>
    </source>
</evidence>
<dbReference type="EMBL" id="CP046566">
    <property type="protein sequence ID" value="QGW30051.1"/>
    <property type="molecule type" value="Genomic_DNA"/>
</dbReference>
<dbReference type="Proteomes" id="UP000426027">
    <property type="component" value="Chromosome"/>
</dbReference>
<evidence type="ECO:0000256" key="1">
    <source>
        <dbReference type="SAM" id="SignalP"/>
    </source>
</evidence>
<protein>
    <recommendedName>
        <fullName evidence="4">Glycoside hydrolase family 65</fullName>
    </recommendedName>
</protein>
<sequence length="704" mass="80200">MWAIFGCCLLSLLAVAQPINRKAVVSRHNVQVSSFDSLQSLTVGNGAFAFTVDATGLQTFPQQYQKGVPLGTQSEWGWHSFPNEQQYRFEESLREYNLHGRKVSFGVQIKEPLRNKQAGDYFRQNPHRLHLGHLGFELIKKDGSIATSADLRNIKQTLHLWTGIIHSSFELEGVPVYVQTMSHQERDAIAVQVTSALIQQKRLRFILSFPYPTGEWADGGAVYLHNDKHRSELIQSSNQQAVWQHQLDSTRYFAQAAFAGNAIVNNTQPHLFSITPADGTTFGMSLEFAASLPASVSKWHEVQASTTKGWQAFWQSGAAVDFGGCKDPRAFEIERRVVLSQYLTKVQCAGNFPPQETGLTYNSWFGKPHLEMHWWHAVHFALWGRPELLEKSMQWYRTVYDEAKAIAVRQGYEGVRWQKMVDHEGNESPSSVGAFLIWQQPHFITFAELLYKSKNDKAVLKRYSDLVFATADFMASYAWYDSSKGRYILGPGLIPAQERFEAVQTFNPTYELHYWHWALTTAQAWRVRMGMPHQAKWDDVLQKLSPLPVQDSIYLATESAPDSYTNPRYLTDHPAVYGTLGMLPASSMLDKETMRRTFNHVWNVWTWDDTWGWDFPMAAMTATRLNMPDKAVDALLMPIRTNRYLPNGHNYQDDRLRLYLPGNGGVLTAVALMLAGFEGNTEAQPGIPKNANWQVKWEGLQPFF</sequence>
<accession>A0A6I6H713</accession>
<feature type="signal peptide" evidence="1">
    <location>
        <begin position="1"/>
        <end position="16"/>
    </location>
</feature>
<evidence type="ECO:0000313" key="3">
    <source>
        <dbReference type="Proteomes" id="UP000426027"/>
    </source>
</evidence>
<reference evidence="2 3" key="1">
    <citation type="submission" date="2019-11" db="EMBL/GenBank/DDBJ databases">
        <authorList>
            <person name="Im W.T."/>
        </authorList>
    </citation>
    <scope>NUCLEOTIDE SEQUENCE [LARGE SCALE GENOMIC DNA]</scope>
    <source>
        <strain evidence="2 3">SB-02</strain>
    </source>
</reference>
<organism evidence="2 3">
    <name type="scientific">Phnomibacter ginsenosidimutans</name>
    <dbReference type="NCBI Taxonomy" id="2676868"/>
    <lineage>
        <taxon>Bacteria</taxon>
        <taxon>Pseudomonadati</taxon>
        <taxon>Bacteroidota</taxon>
        <taxon>Chitinophagia</taxon>
        <taxon>Chitinophagales</taxon>
        <taxon>Chitinophagaceae</taxon>
        <taxon>Phnomibacter</taxon>
    </lineage>
</organism>
<keyword evidence="1" id="KW-0732">Signal</keyword>
<gene>
    <name evidence="2" type="ORF">GLV81_11565</name>
</gene>
<dbReference type="AlphaFoldDB" id="A0A6I6H713"/>
<dbReference type="InterPro" id="IPR008928">
    <property type="entry name" value="6-hairpin_glycosidase_sf"/>
</dbReference>
<proteinExistence type="predicted"/>
<name>A0A6I6H713_9BACT</name>